<evidence type="ECO:0000313" key="3">
    <source>
        <dbReference type="Proteomes" id="UP000784294"/>
    </source>
</evidence>
<proteinExistence type="predicted"/>
<comment type="caution">
    <text evidence="2">The sequence shown here is derived from an EMBL/GenBank/DDBJ whole genome shotgun (WGS) entry which is preliminary data.</text>
</comment>
<accession>A0A3S5CR50</accession>
<keyword evidence="3" id="KW-1185">Reference proteome</keyword>
<evidence type="ECO:0000313" key="2">
    <source>
        <dbReference type="EMBL" id="VEL41319.1"/>
    </source>
</evidence>
<evidence type="ECO:0000256" key="1">
    <source>
        <dbReference type="SAM" id="MobiDB-lite"/>
    </source>
</evidence>
<reference evidence="2" key="1">
    <citation type="submission" date="2018-11" db="EMBL/GenBank/DDBJ databases">
        <authorList>
            <consortium name="Pathogen Informatics"/>
        </authorList>
    </citation>
    <scope>NUCLEOTIDE SEQUENCE</scope>
</reference>
<protein>
    <submittedName>
        <fullName evidence="2">Uncharacterized protein</fullName>
    </submittedName>
</protein>
<dbReference type="AlphaFoldDB" id="A0A3S5CR50"/>
<organism evidence="2 3">
    <name type="scientific">Protopolystoma xenopodis</name>
    <dbReference type="NCBI Taxonomy" id="117903"/>
    <lineage>
        <taxon>Eukaryota</taxon>
        <taxon>Metazoa</taxon>
        <taxon>Spiralia</taxon>
        <taxon>Lophotrochozoa</taxon>
        <taxon>Platyhelminthes</taxon>
        <taxon>Monogenea</taxon>
        <taxon>Polyopisthocotylea</taxon>
        <taxon>Polystomatidea</taxon>
        <taxon>Polystomatidae</taxon>
        <taxon>Protopolystoma</taxon>
    </lineage>
</organism>
<name>A0A3S5CR50_9PLAT</name>
<feature type="compositionally biased region" description="Basic and acidic residues" evidence="1">
    <location>
        <begin position="95"/>
        <end position="104"/>
    </location>
</feature>
<gene>
    <name evidence="2" type="ORF">PXEA_LOCUS34759</name>
</gene>
<feature type="region of interest" description="Disordered" evidence="1">
    <location>
        <begin position="84"/>
        <end position="104"/>
    </location>
</feature>
<dbReference type="EMBL" id="CAAALY010268816">
    <property type="protein sequence ID" value="VEL41319.1"/>
    <property type="molecule type" value="Genomic_DNA"/>
</dbReference>
<sequence length="104" mass="11325">MVGLTDDTDYDAGEAFGNIPRPWSDFGNDYAYNGLRTRCVPIKLEKAAARDALIDFTGHRKKGCHGLVTVGLCKEGIDSPSFDAEPSVLSFPSSHDGHRQSQKP</sequence>
<dbReference type="Proteomes" id="UP000784294">
    <property type="component" value="Unassembled WGS sequence"/>
</dbReference>